<evidence type="ECO:0000256" key="7">
    <source>
        <dbReference type="ARBA" id="ARBA00022927"/>
    </source>
</evidence>
<evidence type="ECO:0000256" key="6">
    <source>
        <dbReference type="ARBA" id="ARBA00022692"/>
    </source>
</evidence>
<comment type="caution">
    <text evidence="12">The sequence shown here is derived from an EMBL/GenBank/DDBJ whole genome shotgun (WGS) entry which is preliminary data.</text>
</comment>
<evidence type="ECO:0000256" key="9">
    <source>
        <dbReference type="ARBA" id="ARBA00023010"/>
    </source>
</evidence>
<comment type="subcellular location">
    <subcellularLocation>
        <location evidence="1 11">Cell membrane</location>
        <topology evidence="1 11">Multi-pass membrane protein</topology>
    </subcellularLocation>
</comment>
<dbReference type="Pfam" id="PF03840">
    <property type="entry name" value="SecG"/>
    <property type="match status" value="1"/>
</dbReference>
<keyword evidence="4 11" id="KW-0813">Transport</keyword>
<evidence type="ECO:0000256" key="1">
    <source>
        <dbReference type="ARBA" id="ARBA00004651"/>
    </source>
</evidence>
<evidence type="ECO:0000256" key="11">
    <source>
        <dbReference type="RuleBase" id="RU365087"/>
    </source>
</evidence>
<evidence type="ECO:0000313" key="13">
    <source>
        <dbReference type="Proteomes" id="UP001597044"/>
    </source>
</evidence>
<evidence type="ECO:0000313" key="12">
    <source>
        <dbReference type="EMBL" id="MFD0950881.1"/>
    </source>
</evidence>
<dbReference type="RefSeq" id="WP_340675672.1">
    <property type="nucleotide sequence ID" value="NZ_JBHTIT010000001.1"/>
</dbReference>
<dbReference type="InterPro" id="IPR004692">
    <property type="entry name" value="SecG"/>
</dbReference>
<proteinExistence type="inferred from homology"/>
<evidence type="ECO:0000256" key="8">
    <source>
        <dbReference type="ARBA" id="ARBA00022989"/>
    </source>
</evidence>
<comment type="caution">
    <text evidence="11">Lacks conserved residue(s) required for the propagation of feature annotation.</text>
</comment>
<comment type="similarity">
    <text evidence="2 11">Belongs to the SecG family.</text>
</comment>
<evidence type="ECO:0000256" key="3">
    <source>
        <dbReference type="ARBA" id="ARBA00017876"/>
    </source>
</evidence>
<dbReference type="PRINTS" id="PR01651">
    <property type="entry name" value="SECGEXPORT"/>
</dbReference>
<evidence type="ECO:0000256" key="4">
    <source>
        <dbReference type="ARBA" id="ARBA00022448"/>
    </source>
</evidence>
<sequence length="118" mass="11839">METLVLVAHIIVAVVMIGLILVQQGKGAEMGASFGSGASGTVFGGSGSTGFLTKMTAVLALVFFLTSLGLAIYAKNHSRALTSSLAPNSQAIPGLPELPVRKAPAAPANPDLPVAPAQ</sequence>
<name>A0ABW3HJF7_9GAMM</name>
<keyword evidence="10 11" id="KW-0472">Membrane</keyword>
<dbReference type="EMBL" id="JBHTIT010000001">
    <property type="protein sequence ID" value="MFD0950881.1"/>
    <property type="molecule type" value="Genomic_DNA"/>
</dbReference>
<keyword evidence="8 11" id="KW-1133">Transmembrane helix</keyword>
<accession>A0ABW3HJF7</accession>
<dbReference type="NCBIfam" id="TIGR00810">
    <property type="entry name" value="secG"/>
    <property type="match status" value="1"/>
</dbReference>
<feature type="transmembrane region" description="Helical" evidence="11">
    <location>
        <begin position="51"/>
        <end position="74"/>
    </location>
</feature>
<keyword evidence="7 11" id="KW-0653">Protein transport</keyword>
<dbReference type="PANTHER" id="PTHR34182:SF1">
    <property type="entry name" value="PROTEIN-EXPORT MEMBRANE PROTEIN SECG"/>
    <property type="match status" value="1"/>
</dbReference>
<dbReference type="Proteomes" id="UP001597044">
    <property type="component" value="Unassembled WGS sequence"/>
</dbReference>
<comment type="function">
    <text evidence="11">Involved in protein export. Participates in an early event of protein translocation.</text>
</comment>
<keyword evidence="5 11" id="KW-1003">Cell membrane</keyword>
<protein>
    <recommendedName>
        <fullName evidence="3 11">Protein-export membrane protein SecG</fullName>
    </recommendedName>
</protein>
<gene>
    <name evidence="12" type="primary">secG</name>
    <name evidence="12" type="ORF">ACFQ0F_10845</name>
</gene>
<organism evidence="12 13">
    <name type="scientific">Paraperlucidibaca wandonensis</name>
    <dbReference type="NCBI Taxonomy" id="1268273"/>
    <lineage>
        <taxon>Bacteria</taxon>
        <taxon>Pseudomonadati</taxon>
        <taxon>Pseudomonadota</taxon>
        <taxon>Gammaproteobacteria</taxon>
        <taxon>Moraxellales</taxon>
        <taxon>Moraxellaceae</taxon>
        <taxon>Paraperlucidibaca</taxon>
    </lineage>
</organism>
<dbReference type="PANTHER" id="PTHR34182">
    <property type="entry name" value="PROTEIN-EXPORT MEMBRANE PROTEIN SECG"/>
    <property type="match status" value="1"/>
</dbReference>
<keyword evidence="9 11" id="KW-0811">Translocation</keyword>
<evidence type="ECO:0000256" key="2">
    <source>
        <dbReference type="ARBA" id="ARBA00008445"/>
    </source>
</evidence>
<reference evidence="13" key="1">
    <citation type="journal article" date="2019" name="Int. J. Syst. Evol. Microbiol.">
        <title>The Global Catalogue of Microorganisms (GCM) 10K type strain sequencing project: providing services to taxonomists for standard genome sequencing and annotation.</title>
        <authorList>
            <consortium name="The Broad Institute Genomics Platform"/>
            <consortium name="The Broad Institute Genome Sequencing Center for Infectious Disease"/>
            <person name="Wu L."/>
            <person name="Ma J."/>
        </authorList>
    </citation>
    <scope>NUCLEOTIDE SEQUENCE [LARGE SCALE GENOMIC DNA]</scope>
    <source>
        <strain evidence="13">CCUG 63419</strain>
    </source>
</reference>
<keyword evidence="13" id="KW-1185">Reference proteome</keyword>
<keyword evidence="6 11" id="KW-0812">Transmembrane</keyword>
<evidence type="ECO:0000256" key="5">
    <source>
        <dbReference type="ARBA" id="ARBA00022475"/>
    </source>
</evidence>
<evidence type="ECO:0000256" key="10">
    <source>
        <dbReference type="ARBA" id="ARBA00023136"/>
    </source>
</evidence>